<name>A0A9K3PRT7_9STRA</name>
<accession>A0A9K3PRT7</accession>
<evidence type="ECO:0000256" key="1">
    <source>
        <dbReference type="SAM" id="MobiDB-lite"/>
    </source>
</evidence>
<feature type="compositionally biased region" description="Polar residues" evidence="1">
    <location>
        <begin position="151"/>
        <end position="160"/>
    </location>
</feature>
<organism evidence="2 3">
    <name type="scientific">Nitzschia inconspicua</name>
    <dbReference type="NCBI Taxonomy" id="303405"/>
    <lineage>
        <taxon>Eukaryota</taxon>
        <taxon>Sar</taxon>
        <taxon>Stramenopiles</taxon>
        <taxon>Ochrophyta</taxon>
        <taxon>Bacillariophyta</taxon>
        <taxon>Bacillariophyceae</taxon>
        <taxon>Bacillariophycidae</taxon>
        <taxon>Bacillariales</taxon>
        <taxon>Bacillariaceae</taxon>
        <taxon>Nitzschia</taxon>
    </lineage>
</organism>
<sequence length="723" mass="81597">MRVTMMVSCENTLQRRPIVGESIIEPIAMVKQSMEGCVMMTPTQTSPTSRKRPPGRKSSLKIQWPPPKPRSMSDGLSLVANASNNLFDIFSDSSDSDLMSPSRIRAKMDCQVAQGVVERRLSQLELAQFSGTPRQDESTDEKVKVKADNNFHFSSQSDNLAPTEDNPPLMISPERAPTKLPTRTQLPRSPKLQCQWPPVRDTQKNQQWIDQRKHQTSREIQCAISGRSSGSIKETRHVYENTCSCSRNPLCNNSMEDTSTCNTVATIESLSPTQSPTKEEPQPYIPSPRRLPSRIETLELESEITEVHGDHKMDTNHLKSSTTPLLHHNDPVEGDFPKIVLPAGQRLPPPKGRTKTRRRANYRIRYRGPTLLRLEDVYGKLMDIPEVDQRFSSEHCDEGPLKKPMRSCGVLHPLQARRRSRDDRGSDFVRSCSTPLQHYDDDSCVDTNTEKDKDELVGDSISEEEMYGIDQPDVWIAPLKSLDGSRKWKVKRVWDVDDIDAAELEYEVEYSDLMFSIRGLLGVPNDLGGGNPWDTSADKDMPPELPRKPTFTIETVYDVGDHRDGGGLCVEMTEATFVSKMNDIIGTTDHNLATEDVQFDHSNTGGPQQRAFVPLVAWVSAQDGQVSSERRSLHSKSVHKRKGKFVCKNPRNKIVNRQRREQPTKNVEGSATVGKKPKDNNEEGGRAGEGKRLTSNRKPTWEKEATGSPKKGKEELRMWWHQQ</sequence>
<feature type="compositionally biased region" description="Basic and acidic residues" evidence="1">
    <location>
        <begin position="699"/>
        <end position="723"/>
    </location>
</feature>
<evidence type="ECO:0000313" key="3">
    <source>
        <dbReference type="Proteomes" id="UP000693970"/>
    </source>
</evidence>
<feature type="region of interest" description="Disordered" evidence="1">
    <location>
        <begin position="41"/>
        <end position="73"/>
    </location>
</feature>
<protein>
    <submittedName>
        <fullName evidence="2">Uncharacterized protein</fullName>
    </submittedName>
</protein>
<feature type="compositionally biased region" description="Basic residues" evidence="1">
    <location>
        <begin position="633"/>
        <end position="657"/>
    </location>
</feature>
<dbReference type="AlphaFoldDB" id="A0A9K3PRT7"/>
<proteinExistence type="predicted"/>
<reference evidence="2" key="1">
    <citation type="journal article" date="2021" name="Sci. Rep.">
        <title>Diploid genomic architecture of Nitzschia inconspicua, an elite biomass production diatom.</title>
        <authorList>
            <person name="Oliver A."/>
            <person name="Podell S."/>
            <person name="Pinowska A."/>
            <person name="Traller J.C."/>
            <person name="Smith S.R."/>
            <person name="McClure R."/>
            <person name="Beliaev A."/>
            <person name="Bohutskyi P."/>
            <person name="Hill E.A."/>
            <person name="Rabines A."/>
            <person name="Zheng H."/>
            <person name="Allen L.Z."/>
            <person name="Kuo A."/>
            <person name="Grigoriev I.V."/>
            <person name="Allen A.E."/>
            <person name="Hazlebeck D."/>
            <person name="Allen E.E."/>
        </authorList>
    </citation>
    <scope>NUCLEOTIDE SEQUENCE</scope>
    <source>
        <strain evidence="2">Hildebrandi</strain>
    </source>
</reference>
<dbReference type="EMBL" id="JAGRRH010000015">
    <property type="protein sequence ID" value="KAG7357086.1"/>
    <property type="molecule type" value="Genomic_DNA"/>
</dbReference>
<dbReference type="OrthoDB" id="57215at2759"/>
<reference evidence="2" key="2">
    <citation type="submission" date="2021-04" db="EMBL/GenBank/DDBJ databases">
        <authorList>
            <person name="Podell S."/>
        </authorList>
    </citation>
    <scope>NUCLEOTIDE SEQUENCE</scope>
    <source>
        <strain evidence="2">Hildebrandi</strain>
    </source>
</reference>
<gene>
    <name evidence="2" type="ORF">IV203_001774</name>
</gene>
<comment type="caution">
    <text evidence="2">The sequence shown here is derived from an EMBL/GenBank/DDBJ whole genome shotgun (WGS) entry which is preliminary data.</text>
</comment>
<feature type="region of interest" description="Disordered" evidence="1">
    <location>
        <begin position="624"/>
        <end position="723"/>
    </location>
</feature>
<dbReference type="Proteomes" id="UP000693970">
    <property type="component" value="Unassembled WGS sequence"/>
</dbReference>
<feature type="region of interest" description="Disordered" evidence="1">
    <location>
        <begin position="149"/>
        <end position="213"/>
    </location>
</feature>
<evidence type="ECO:0000313" key="2">
    <source>
        <dbReference type="EMBL" id="KAG7357086.1"/>
    </source>
</evidence>
<feature type="region of interest" description="Disordered" evidence="1">
    <location>
        <begin position="271"/>
        <end position="290"/>
    </location>
</feature>
<keyword evidence="3" id="KW-1185">Reference proteome</keyword>
<feature type="compositionally biased region" description="Basic and acidic residues" evidence="1">
    <location>
        <begin position="676"/>
        <end position="692"/>
    </location>
</feature>
<feature type="region of interest" description="Disordered" evidence="1">
    <location>
        <begin position="412"/>
        <end position="432"/>
    </location>
</feature>
<feature type="compositionally biased region" description="Basic residues" evidence="1">
    <location>
        <begin position="49"/>
        <end position="59"/>
    </location>
</feature>